<evidence type="ECO:0000256" key="1">
    <source>
        <dbReference type="ARBA" id="ARBA00022741"/>
    </source>
</evidence>
<feature type="domain" description="KEN" evidence="3">
    <location>
        <begin position="1"/>
        <end position="71"/>
    </location>
</feature>
<evidence type="ECO:0000259" key="3">
    <source>
        <dbReference type="PROSITE" id="PS51392"/>
    </source>
</evidence>
<proteinExistence type="predicted"/>
<keyword evidence="4" id="KW-1185">Reference proteome</keyword>
<dbReference type="Proteomes" id="UP000050741">
    <property type="component" value="Unassembled WGS sequence"/>
</dbReference>
<organism evidence="4 5">
    <name type="scientific">Globodera pallida</name>
    <name type="common">Potato cyst nematode worm</name>
    <name type="synonym">Heterodera pallida</name>
    <dbReference type="NCBI Taxonomy" id="36090"/>
    <lineage>
        <taxon>Eukaryota</taxon>
        <taxon>Metazoa</taxon>
        <taxon>Ecdysozoa</taxon>
        <taxon>Nematoda</taxon>
        <taxon>Chromadorea</taxon>
        <taxon>Rhabditida</taxon>
        <taxon>Tylenchina</taxon>
        <taxon>Tylenchomorpha</taxon>
        <taxon>Tylenchoidea</taxon>
        <taxon>Heteroderidae</taxon>
        <taxon>Heteroderinae</taxon>
        <taxon>Globodera</taxon>
    </lineage>
</organism>
<name>A0A183BZU1_GLOPA</name>
<dbReference type="InterPro" id="IPR038357">
    <property type="entry name" value="KEN_sf"/>
</dbReference>
<dbReference type="InterPro" id="IPR010513">
    <property type="entry name" value="KEN_dom"/>
</dbReference>
<dbReference type="GO" id="GO:0006397">
    <property type="term" value="P:mRNA processing"/>
    <property type="evidence" value="ECO:0007669"/>
    <property type="project" value="InterPro"/>
</dbReference>
<keyword evidence="1" id="KW-0547">Nucleotide-binding</keyword>
<dbReference type="GO" id="GO:0004540">
    <property type="term" value="F:RNA nuclease activity"/>
    <property type="evidence" value="ECO:0007669"/>
    <property type="project" value="InterPro"/>
</dbReference>
<reference evidence="4" key="1">
    <citation type="submission" date="2013-12" db="EMBL/GenBank/DDBJ databases">
        <authorList>
            <person name="Aslett M."/>
        </authorList>
    </citation>
    <scope>NUCLEOTIDE SEQUENCE [LARGE SCALE GENOMIC DNA]</scope>
    <source>
        <strain evidence="4">Lindley</strain>
    </source>
</reference>
<protein>
    <submittedName>
        <fullName evidence="5">KEN domain-containing protein</fullName>
    </submittedName>
</protein>
<evidence type="ECO:0000313" key="4">
    <source>
        <dbReference type="Proteomes" id="UP000050741"/>
    </source>
</evidence>
<dbReference type="Gene3D" id="1.20.1440.180">
    <property type="entry name" value="KEN domain"/>
    <property type="match status" value="1"/>
</dbReference>
<evidence type="ECO:0000256" key="2">
    <source>
        <dbReference type="ARBA" id="ARBA00022840"/>
    </source>
</evidence>
<reference evidence="5" key="3">
    <citation type="submission" date="2016-06" db="UniProtKB">
        <authorList>
            <consortium name="WormBaseParasite"/>
        </authorList>
    </citation>
    <scope>IDENTIFICATION</scope>
</reference>
<evidence type="ECO:0000313" key="5">
    <source>
        <dbReference type="WBParaSite" id="GPLIN_000613300"/>
    </source>
</evidence>
<reference evidence="4" key="2">
    <citation type="submission" date="2014-05" db="EMBL/GenBank/DDBJ databases">
        <title>The genome and life-stage specific transcriptomes of Globodera pallida elucidate key aspects of plant parasitism by a cyst nematode.</title>
        <authorList>
            <person name="Cotton J.A."/>
            <person name="Lilley C.J."/>
            <person name="Jones L.M."/>
            <person name="Kikuchi T."/>
            <person name="Reid A.J."/>
            <person name="Thorpe P."/>
            <person name="Tsai I.J."/>
            <person name="Beasley H."/>
            <person name="Blok V."/>
            <person name="Cock P.J.A."/>
            <person name="Van den Akker S.E."/>
            <person name="Holroyd N."/>
            <person name="Hunt M."/>
            <person name="Mantelin S."/>
            <person name="Naghra H."/>
            <person name="Pain A."/>
            <person name="Palomares-Rius J.E."/>
            <person name="Zarowiecki M."/>
            <person name="Berriman M."/>
            <person name="Jones J.T."/>
            <person name="Urwin P.E."/>
        </authorList>
    </citation>
    <scope>NUCLEOTIDE SEQUENCE [LARGE SCALE GENOMIC DNA]</scope>
    <source>
        <strain evidence="4">Lindley</strain>
    </source>
</reference>
<dbReference type="Pfam" id="PF06479">
    <property type="entry name" value="Ribonuc_2-5A"/>
    <property type="match status" value="1"/>
</dbReference>
<dbReference type="PROSITE" id="PS51392">
    <property type="entry name" value="KEN"/>
    <property type="match status" value="1"/>
</dbReference>
<dbReference type="WBParaSite" id="GPLIN_000613300">
    <property type="protein sequence ID" value="GPLIN_000613300"/>
    <property type="gene ID" value="GPLIN_000613300"/>
</dbReference>
<dbReference type="GO" id="GO:0005524">
    <property type="term" value="F:ATP binding"/>
    <property type="evidence" value="ECO:0007669"/>
    <property type="project" value="UniProtKB-KW"/>
</dbReference>
<sequence>MRKNFEASKDRLRGKKLGFELSLELRTLLGRVPDEYFAYFISKFPQLLMYSFMALSCCARESVFRRDFYASEQLSEF</sequence>
<keyword evidence="2" id="KW-0067">ATP-binding</keyword>
<dbReference type="AlphaFoldDB" id="A0A183BZU1"/>
<accession>A0A183BZU1</accession>